<protein>
    <submittedName>
        <fullName evidence="3">Class C beta-lactamase-related serine hydrolase</fullName>
    </submittedName>
</protein>
<dbReference type="PANTHER" id="PTHR43283">
    <property type="entry name" value="BETA-LACTAMASE-RELATED"/>
    <property type="match status" value="1"/>
</dbReference>
<dbReference type="Pfam" id="PF00144">
    <property type="entry name" value="Beta-lactamase"/>
    <property type="match status" value="1"/>
</dbReference>
<comment type="caution">
    <text evidence="3">The sequence shown here is derived from an EMBL/GenBank/DDBJ whole genome shotgun (WGS) entry which is preliminary data.</text>
</comment>
<keyword evidence="3" id="KW-0378">Hydrolase</keyword>
<dbReference type="EMBL" id="SJSN01000004">
    <property type="protein sequence ID" value="TCD11226.1"/>
    <property type="molecule type" value="Genomic_DNA"/>
</dbReference>
<evidence type="ECO:0000256" key="1">
    <source>
        <dbReference type="SAM" id="SignalP"/>
    </source>
</evidence>
<feature type="signal peptide" evidence="1">
    <location>
        <begin position="1"/>
        <end position="25"/>
    </location>
</feature>
<dbReference type="SUPFAM" id="SSF56601">
    <property type="entry name" value="beta-lactamase/transpeptidase-like"/>
    <property type="match status" value="1"/>
</dbReference>
<gene>
    <name evidence="3" type="ORF">EZ449_06970</name>
</gene>
<dbReference type="Gene3D" id="3.40.710.10">
    <property type="entry name" value="DD-peptidase/beta-lactamase superfamily"/>
    <property type="match status" value="1"/>
</dbReference>
<evidence type="ECO:0000259" key="2">
    <source>
        <dbReference type="Pfam" id="PF00144"/>
    </source>
</evidence>
<dbReference type="InterPro" id="IPR050789">
    <property type="entry name" value="Diverse_Enzym_Activities"/>
</dbReference>
<dbReference type="InterPro" id="IPR001466">
    <property type="entry name" value="Beta-lactam-related"/>
</dbReference>
<dbReference type="InterPro" id="IPR012338">
    <property type="entry name" value="Beta-lactam/transpept-like"/>
</dbReference>
<dbReference type="PANTHER" id="PTHR43283:SF7">
    <property type="entry name" value="BETA-LACTAMASE-RELATED DOMAIN-CONTAINING PROTEIN"/>
    <property type="match status" value="1"/>
</dbReference>
<accession>A0A4R0P5V1</accession>
<feature type="domain" description="Beta-lactamase-related" evidence="2">
    <location>
        <begin position="84"/>
        <end position="383"/>
    </location>
</feature>
<dbReference type="Proteomes" id="UP000291485">
    <property type="component" value="Unassembled WGS sequence"/>
</dbReference>
<organism evidence="3 4">
    <name type="scientific">Pedobacter frigidisoli</name>
    <dbReference type="NCBI Taxonomy" id="2530455"/>
    <lineage>
        <taxon>Bacteria</taxon>
        <taxon>Pseudomonadati</taxon>
        <taxon>Bacteroidota</taxon>
        <taxon>Sphingobacteriia</taxon>
        <taxon>Sphingobacteriales</taxon>
        <taxon>Sphingobacteriaceae</taxon>
        <taxon>Pedobacter</taxon>
    </lineage>
</organism>
<dbReference type="GO" id="GO:0016787">
    <property type="term" value="F:hydrolase activity"/>
    <property type="evidence" value="ECO:0007669"/>
    <property type="project" value="UniProtKB-KW"/>
</dbReference>
<proteinExistence type="predicted"/>
<keyword evidence="4" id="KW-1185">Reference proteome</keyword>
<dbReference type="RefSeq" id="WP_131557241.1">
    <property type="nucleotide sequence ID" value="NZ_SJSN01000004.1"/>
</dbReference>
<dbReference type="AlphaFoldDB" id="A0A4R0P5V1"/>
<name>A0A4R0P5V1_9SPHI</name>
<dbReference type="PROSITE" id="PS51257">
    <property type="entry name" value="PROKAR_LIPOPROTEIN"/>
    <property type="match status" value="1"/>
</dbReference>
<reference evidence="3 4" key="1">
    <citation type="submission" date="2019-02" db="EMBL/GenBank/DDBJ databases">
        <title>Pedobacter sp. RP-3-11 sp. nov., isolated from Arctic soil.</title>
        <authorList>
            <person name="Dahal R.H."/>
        </authorList>
    </citation>
    <scope>NUCLEOTIDE SEQUENCE [LARGE SCALE GENOMIC DNA]</scope>
    <source>
        <strain evidence="3 4">RP-3-11</strain>
    </source>
</reference>
<evidence type="ECO:0000313" key="3">
    <source>
        <dbReference type="EMBL" id="TCD11226.1"/>
    </source>
</evidence>
<keyword evidence="1" id="KW-0732">Signal</keyword>
<evidence type="ECO:0000313" key="4">
    <source>
        <dbReference type="Proteomes" id="UP000291485"/>
    </source>
</evidence>
<feature type="chain" id="PRO_5020882623" evidence="1">
    <location>
        <begin position="26"/>
        <end position="400"/>
    </location>
</feature>
<sequence length="400" mass="45882">MINSLSKRSTLFVLLISLSLFSACAPIRATRWWQPDLADSSKFRNARILPAKEPFRFIAGANQIQHQQLKIYLDTFLNRTNTNAFLIIKNDTIIYERFAENVNQNTLHPSFSVAKSFVATLMGISIDKGIIHSSNDLVIKYLPTLEKNDERFKKLTIQHVLDMRSAIDYDENKETPFSAITKLYYGSSLNNQIANLKMKGEPGLKFEYQSVNTQILSAILEKASGRQIQDLLAEYLWQPLGAESNALWSLDNQKTAKAFCCFNATAIDFAKLGRLYLKNGNWDGNQIISKRWMDTTTNPDTLDQLGYKNQWWACYDFRYFKDLESANAALAKLKISADIKKTKYNGYYFKVKANDYTAEGILGQFVYVNPKNKVIIVRMGNYPNRQINFENFIPKIGRQL</sequence>
<dbReference type="OrthoDB" id="9773047at2"/>